<keyword evidence="3" id="KW-0378">Hydrolase</keyword>
<dbReference type="PANTHER" id="PTHR32060:SF30">
    <property type="entry name" value="CARBOXY-TERMINAL PROCESSING PROTEASE CTPA"/>
    <property type="match status" value="1"/>
</dbReference>
<dbReference type="SMART" id="SM00245">
    <property type="entry name" value="TSPc"/>
    <property type="match status" value="1"/>
</dbReference>
<dbReference type="InterPro" id="IPR005151">
    <property type="entry name" value="Tail-specific_protease"/>
</dbReference>
<dbReference type="GO" id="GO:0006508">
    <property type="term" value="P:proteolysis"/>
    <property type="evidence" value="ECO:0007669"/>
    <property type="project" value="UniProtKB-KW"/>
</dbReference>
<comment type="caution">
    <text evidence="6">The sequence shown here is derived from an EMBL/GenBank/DDBJ whole genome shotgun (WGS) entry which is preliminary data.</text>
</comment>
<dbReference type="InterPro" id="IPR036034">
    <property type="entry name" value="PDZ_sf"/>
</dbReference>
<dbReference type="SUPFAM" id="SSF52096">
    <property type="entry name" value="ClpP/crotonase"/>
    <property type="match status" value="1"/>
</dbReference>
<reference evidence="6" key="2">
    <citation type="journal article" date="2021" name="Data Brief">
        <title>Draft genome sequence data of the facultative, thermophilic, xylanolytic bacterium Paenibacillus sp. strain DA-C8.</title>
        <authorList>
            <person name="Chhe C."/>
            <person name="Uke A."/>
            <person name="Baramee S."/>
            <person name="Ungkulpasvich U."/>
            <person name="Tachaapaikoon C."/>
            <person name="Pason P."/>
            <person name="Waeonukul R."/>
            <person name="Ratanakhanokchai K."/>
            <person name="Kosugi A."/>
        </authorList>
    </citation>
    <scope>NUCLEOTIDE SEQUENCE</scope>
    <source>
        <strain evidence="6">DA-C8</strain>
    </source>
</reference>
<dbReference type="RefSeq" id="WP_200966536.1">
    <property type="nucleotide sequence ID" value="NZ_BMAQ01000014.1"/>
</dbReference>
<dbReference type="PROSITE" id="PS50106">
    <property type="entry name" value="PDZ"/>
    <property type="match status" value="1"/>
</dbReference>
<dbReference type="Pfam" id="PF07833">
    <property type="entry name" value="Cu_amine_oxidN1"/>
    <property type="match status" value="1"/>
</dbReference>
<keyword evidence="7" id="KW-1185">Reference proteome</keyword>
<evidence type="ECO:0000256" key="3">
    <source>
        <dbReference type="ARBA" id="ARBA00022801"/>
    </source>
</evidence>
<dbReference type="GO" id="GO:0004175">
    <property type="term" value="F:endopeptidase activity"/>
    <property type="evidence" value="ECO:0007669"/>
    <property type="project" value="TreeGrafter"/>
</dbReference>
<protein>
    <recommendedName>
        <fullName evidence="5">PDZ domain-containing protein</fullName>
    </recommendedName>
</protein>
<dbReference type="Gene3D" id="2.30.42.10">
    <property type="match status" value="1"/>
</dbReference>
<dbReference type="InterPro" id="IPR004447">
    <property type="entry name" value="Peptidase_S41A"/>
</dbReference>
<dbReference type="AlphaFoldDB" id="A0A916QET5"/>
<dbReference type="EMBL" id="BMAQ01000014">
    <property type="protein sequence ID" value="GFR38294.1"/>
    <property type="molecule type" value="Genomic_DNA"/>
</dbReference>
<dbReference type="Proteomes" id="UP000654993">
    <property type="component" value="Unassembled WGS sequence"/>
</dbReference>
<dbReference type="GO" id="GO:0007165">
    <property type="term" value="P:signal transduction"/>
    <property type="evidence" value="ECO:0007669"/>
    <property type="project" value="TreeGrafter"/>
</dbReference>
<evidence type="ECO:0000256" key="1">
    <source>
        <dbReference type="ARBA" id="ARBA00009179"/>
    </source>
</evidence>
<gene>
    <name evidence="6" type="ORF">PRECH8_15900</name>
</gene>
<dbReference type="InterPro" id="IPR001478">
    <property type="entry name" value="PDZ"/>
</dbReference>
<name>A0A916QET5_9BACL</name>
<accession>A0A916QET5</accession>
<dbReference type="PANTHER" id="PTHR32060">
    <property type="entry name" value="TAIL-SPECIFIC PROTEASE"/>
    <property type="match status" value="1"/>
</dbReference>
<comment type="similarity">
    <text evidence="1">Belongs to the peptidase S41A family.</text>
</comment>
<dbReference type="CDD" id="cd06782">
    <property type="entry name" value="cpPDZ_CPP-like"/>
    <property type="match status" value="1"/>
</dbReference>
<sequence length="512" mass="56119">MTKGKFFTTFSGKTNTQTTLLMNPRAGSAMRRSSSMTLKRKFLICLLTFVLLAAYPISTYAAESSSKNGMQVLEEIMNLLRDHHLQNVSQEQLVDAAIRGMVESLDDPYTVYMNAEEWEGYQSSIEQEYVGIGIQLGEDERGVYAQDVFPGSPAQEAGILKGDYIIAVNGQDTTAMTADEIVEMILGDENTTVVVTISRAGSPMTYKMERRPVKIPNVETRWFSEGYGYIHIKMFSNDADELVEEAVKEMKKKGLKGLVVDVRGNPGGYLDTVAYITGEFLADGVVMHTRDKDGLDSPISIQNGNQLDVPVVILIDERSASGSEVLAGALQDHKLAKVIGVPSYGKGSVQSIFPLSNGGVLKTTVQEYLTPHGHPVNGVGIKPDLEVQGSLPQLLTGLREVGLTKLTLRAAQHELLINDVNFNESLPYIVQEDRVYVHSRVLAALSGLQVTWDGAAQQVVLQGHNTDYRYSLDAPEVLQQEGMTYLELNSFADEAAGFSWSYADGVLTLSIE</sequence>
<dbReference type="InterPro" id="IPR012854">
    <property type="entry name" value="Cu_amine_oxidase-like_N"/>
</dbReference>
<keyword evidence="2" id="KW-0645">Protease</keyword>
<dbReference type="CDD" id="cd07560">
    <property type="entry name" value="Peptidase_S41_CPP"/>
    <property type="match status" value="1"/>
</dbReference>
<dbReference type="GO" id="GO:0008236">
    <property type="term" value="F:serine-type peptidase activity"/>
    <property type="evidence" value="ECO:0007669"/>
    <property type="project" value="UniProtKB-KW"/>
</dbReference>
<evidence type="ECO:0000313" key="6">
    <source>
        <dbReference type="EMBL" id="GFR38294.1"/>
    </source>
</evidence>
<reference evidence="6" key="1">
    <citation type="submission" date="2020-08" db="EMBL/GenBank/DDBJ databases">
        <authorList>
            <person name="Uke A."/>
            <person name="Chhe C."/>
            <person name="Baramee S."/>
            <person name="Kosugi A."/>
        </authorList>
    </citation>
    <scope>NUCLEOTIDE SEQUENCE</scope>
    <source>
        <strain evidence="6">DA-C8</strain>
    </source>
</reference>
<evidence type="ECO:0000313" key="7">
    <source>
        <dbReference type="Proteomes" id="UP000654993"/>
    </source>
</evidence>
<evidence type="ECO:0000259" key="5">
    <source>
        <dbReference type="PROSITE" id="PS50106"/>
    </source>
</evidence>
<evidence type="ECO:0000256" key="2">
    <source>
        <dbReference type="ARBA" id="ARBA00022670"/>
    </source>
</evidence>
<dbReference type="Gene3D" id="3.30.750.44">
    <property type="match status" value="1"/>
</dbReference>
<dbReference type="Pfam" id="PF22694">
    <property type="entry name" value="CtpB_N-like"/>
    <property type="match status" value="1"/>
</dbReference>
<dbReference type="NCBIfam" id="TIGR00225">
    <property type="entry name" value="prc"/>
    <property type="match status" value="1"/>
</dbReference>
<dbReference type="Pfam" id="PF03572">
    <property type="entry name" value="Peptidase_S41"/>
    <property type="match status" value="1"/>
</dbReference>
<evidence type="ECO:0000256" key="4">
    <source>
        <dbReference type="ARBA" id="ARBA00022825"/>
    </source>
</evidence>
<dbReference type="SUPFAM" id="SSF50156">
    <property type="entry name" value="PDZ domain-like"/>
    <property type="match status" value="1"/>
</dbReference>
<organism evidence="6 7">
    <name type="scientific">Insulibacter thermoxylanivorax</name>
    <dbReference type="NCBI Taxonomy" id="2749268"/>
    <lineage>
        <taxon>Bacteria</taxon>
        <taxon>Bacillati</taxon>
        <taxon>Bacillota</taxon>
        <taxon>Bacilli</taxon>
        <taxon>Bacillales</taxon>
        <taxon>Paenibacillaceae</taxon>
        <taxon>Insulibacter</taxon>
    </lineage>
</organism>
<keyword evidence="4" id="KW-0720">Serine protease</keyword>
<dbReference type="SMART" id="SM00228">
    <property type="entry name" value="PDZ"/>
    <property type="match status" value="1"/>
</dbReference>
<dbReference type="Gene3D" id="3.90.226.10">
    <property type="entry name" value="2-enoyl-CoA Hydratase, Chain A, domain 1"/>
    <property type="match status" value="1"/>
</dbReference>
<dbReference type="InterPro" id="IPR029045">
    <property type="entry name" value="ClpP/crotonase-like_dom_sf"/>
</dbReference>
<dbReference type="GO" id="GO:0030288">
    <property type="term" value="C:outer membrane-bounded periplasmic space"/>
    <property type="evidence" value="ECO:0007669"/>
    <property type="project" value="TreeGrafter"/>
</dbReference>
<dbReference type="Pfam" id="PF00595">
    <property type="entry name" value="PDZ"/>
    <property type="match status" value="1"/>
</dbReference>
<feature type="domain" description="PDZ" evidence="5">
    <location>
        <begin position="130"/>
        <end position="185"/>
    </location>
</feature>
<proteinExistence type="inferred from homology"/>
<dbReference type="InterPro" id="IPR055210">
    <property type="entry name" value="CtpA/B_N"/>
</dbReference>